<evidence type="ECO:0000256" key="2">
    <source>
        <dbReference type="ARBA" id="ARBA00022723"/>
    </source>
</evidence>
<dbReference type="EC" id="4.2.1.33" evidence="7"/>
<dbReference type="GO" id="GO:0003861">
    <property type="term" value="F:3-isopropylmalate dehydratase activity"/>
    <property type="evidence" value="ECO:0007669"/>
    <property type="project" value="UniProtKB-EC"/>
</dbReference>
<dbReference type="NCBIfam" id="TIGR02086">
    <property type="entry name" value="IPMI_arch"/>
    <property type="match status" value="1"/>
</dbReference>
<dbReference type="InterPro" id="IPR050067">
    <property type="entry name" value="IPM_dehydratase_rel_enz"/>
</dbReference>
<dbReference type="CDD" id="cd01583">
    <property type="entry name" value="IPMI"/>
    <property type="match status" value="1"/>
</dbReference>
<dbReference type="InterPro" id="IPR015931">
    <property type="entry name" value="Acnase/IPM_dHydase_lsu_aba_1/3"/>
</dbReference>
<evidence type="ECO:0000313" key="7">
    <source>
        <dbReference type="EMBL" id="MPL70490.1"/>
    </source>
</evidence>
<sequence length="446" mass="46978">MGQTLAEKIFASHLVEMPFENTWVLKLDRVFCHEITTPIAIADLVERGVDRVFDPGRIKAVIDHVSPAKDSKTAEQGRALRLWARRQGIEDFFDIGRNGVCHAIFPEKGFVRPGYTLVMGDSHTCTHGAFGAFAAGVGTTDLEIAILKGVCAFGKPETFRVDLEGSLPAGVFPKDAILAVIAKIGVAGATNKVVEFRGPVVDAMSMEGRMTLCNMAVEAGGTSGVCMPDATTVDWLWPFIGPAGEGEFASKEEALADYSRWKSDDDASYAGRISLDCSALEPLVTTGYSPDNVVPLRTMRGTRIDQVYIGSCTNGRIEDLREAAAVLQGRTIHPQVRGIVSPATQAVYAAALEEGILETFLKAGFCVASPGCGACLGMSNGVLASGETCASTTNRNFSGRMGRGGMIHLMSPASAAAAALAGTLATAADVAKGLSAPEPAKQEGTK</sequence>
<evidence type="ECO:0000256" key="5">
    <source>
        <dbReference type="ARBA" id="ARBA00023239"/>
    </source>
</evidence>
<dbReference type="InterPro" id="IPR001030">
    <property type="entry name" value="Acoase/IPM_deHydtase_lsu_aba"/>
</dbReference>
<dbReference type="SUPFAM" id="SSF53732">
    <property type="entry name" value="Aconitase iron-sulfur domain"/>
    <property type="match status" value="1"/>
</dbReference>
<dbReference type="AlphaFoldDB" id="A0A644TUC9"/>
<dbReference type="PROSITE" id="PS00450">
    <property type="entry name" value="ACONITASE_1"/>
    <property type="match status" value="1"/>
</dbReference>
<keyword evidence="2" id="KW-0479">Metal-binding</keyword>
<dbReference type="GO" id="GO:0051539">
    <property type="term" value="F:4 iron, 4 sulfur cluster binding"/>
    <property type="evidence" value="ECO:0007669"/>
    <property type="project" value="UniProtKB-KW"/>
</dbReference>
<dbReference type="Pfam" id="PF00330">
    <property type="entry name" value="Aconitase"/>
    <property type="match status" value="1"/>
</dbReference>
<gene>
    <name evidence="7" type="primary">leuC_8</name>
    <name evidence="7" type="ORF">SDC9_16246</name>
</gene>
<evidence type="ECO:0000256" key="4">
    <source>
        <dbReference type="ARBA" id="ARBA00023014"/>
    </source>
</evidence>
<evidence type="ECO:0000256" key="3">
    <source>
        <dbReference type="ARBA" id="ARBA00023004"/>
    </source>
</evidence>
<accession>A0A644TUC9</accession>
<dbReference type="InterPro" id="IPR018136">
    <property type="entry name" value="Aconitase_4Fe-4S_BS"/>
</dbReference>
<proteinExistence type="predicted"/>
<dbReference type="PANTHER" id="PTHR43822:SF16">
    <property type="entry name" value="3-ISOPROPYLMALATE DEHYDRATASE LARGE SUBUNIT 2"/>
    <property type="match status" value="1"/>
</dbReference>
<keyword evidence="4" id="KW-0411">Iron-sulfur</keyword>
<dbReference type="NCBIfam" id="NF001614">
    <property type="entry name" value="PRK00402.1"/>
    <property type="match status" value="1"/>
</dbReference>
<name>A0A644TUC9_9ZZZZ</name>
<dbReference type="GO" id="GO:0046872">
    <property type="term" value="F:metal ion binding"/>
    <property type="evidence" value="ECO:0007669"/>
    <property type="project" value="UniProtKB-KW"/>
</dbReference>
<dbReference type="InterPro" id="IPR006251">
    <property type="entry name" value="Homoacnase/IPMdehydase_lsu"/>
</dbReference>
<dbReference type="PANTHER" id="PTHR43822">
    <property type="entry name" value="HOMOACONITASE, MITOCHONDRIAL-RELATED"/>
    <property type="match status" value="1"/>
</dbReference>
<dbReference type="PROSITE" id="PS01244">
    <property type="entry name" value="ACONITASE_2"/>
    <property type="match status" value="1"/>
</dbReference>
<dbReference type="InterPro" id="IPR036008">
    <property type="entry name" value="Aconitase_4Fe-4S_dom"/>
</dbReference>
<feature type="domain" description="Aconitase/3-isopropylmalate dehydratase large subunit alpha/beta/alpha" evidence="6">
    <location>
        <begin position="7"/>
        <end position="422"/>
    </location>
</feature>
<reference evidence="7" key="1">
    <citation type="submission" date="2019-08" db="EMBL/GenBank/DDBJ databases">
        <authorList>
            <person name="Kucharzyk K."/>
            <person name="Murdoch R.W."/>
            <person name="Higgins S."/>
            <person name="Loffler F."/>
        </authorList>
    </citation>
    <scope>NUCLEOTIDE SEQUENCE</scope>
</reference>
<keyword evidence="3" id="KW-0408">Iron</keyword>
<dbReference type="GO" id="GO:0009098">
    <property type="term" value="P:L-leucine biosynthetic process"/>
    <property type="evidence" value="ECO:0007669"/>
    <property type="project" value="InterPro"/>
</dbReference>
<dbReference type="NCBIfam" id="TIGR01343">
    <property type="entry name" value="hacA_fam"/>
    <property type="match status" value="1"/>
</dbReference>
<protein>
    <submittedName>
        <fullName evidence="7">3-isopropylmalate dehydratase large subunit</fullName>
        <ecNumber evidence="7">4.2.1.33</ecNumber>
    </submittedName>
</protein>
<dbReference type="Gene3D" id="3.30.499.10">
    <property type="entry name" value="Aconitase, domain 3"/>
    <property type="match status" value="2"/>
</dbReference>
<organism evidence="7">
    <name type="scientific">bioreactor metagenome</name>
    <dbReference type="NCBI Taxonomy" id="1076179"/>
    <lineage>
        <taxon>unclassified sequences</taxon>
        <taxon>metagenomes</taxon>
        <taxon>ecological metagenomes</taxon>
    </lineage>
</organism>
<keyword evidence="1" id="KW-0004">4Fe-4S</keyword>
<evidence type="ECO:0000256" key="1">
    <source>
        <dbReference type="ARBA" id="ARBA00022485"/>
    </source>
</evidence>
<dbReference type="InterPro" id="IPR011826">
    <property type="entry name" value="HAcnase/IPMdehydase_lsu_prok"/>
</dbReference>
<keyword evidence="5 7" id="KW-0456">Lyase</keyword>
<evidence type="ECO:0000259" key="6">
    <source>
        <dbReference type="Pfam" id="PF00330"/>
    </source>
</evidence>
<dbReference type="PRINTS" id="PR00415">
    <property type="entry name" value="ACONITASE"/>
</dbReference>
<dbReference type="InterPro" id="IPR033941">
    <property type="entry name" value="IPMI_cat"/>
</dbReference>
<dbReference type="EMBL" id="VSSQ01000053">
    <property type="protein sequence ID" value="MPL70490.1"/>
    <property type="molecule type" value="Genomic_DNA"/>
</dbReference>
<comment type="caution">
    <text evidence="7">The sequence shown here is derived from an EMBL/GenBank/DDBJ whole genome shotgun (WGS) entry which is preliminary data.</text>
</comment>